<keyword evidence="9" id="KW-1185">Reference proteome</keyword>
<evidence type="ECO:0000259" key="7">
    <source>
        <dbReference type="PROSITE" id="PS50850"/>
    </source>
</evidence>
<feature type="region of interest" description="Disordered" evidence="5">
    <location>
        <begin position="418"/>
        <end position="444"/>
    </location>
</feature>
<gene>
    <name evidence="8" type="ORF">J2Z21_000509</name>
</gene>
<comment type="subcellular location">
    <subcellularLocation>
        <location evidence="1">Cell membrane</location>
        <topology evidence="1">Multi-pass membrane protein</topology>
    </subcellularLocation>
</comment>
<feature type="transmembrane region" description="Helical" evidence="6">
    <location>
        <begin position="368"/>
        <end position="386"/>
    </location>
</feature>
<feature type="transmembrane region" description="Helical" evidence="6">
    <location>
        <begin position="280"/>
        <end position="299"/>
    </location>
</feature>
<dbReference type="CDD" id="cd17393">
    <property type="entry name" value="MFS_MosC_like"/>
    <property type="match status" value="1"/>
</dbReference>
<name>A0ABS4LJN1_9ACTN</name>
<feature type="domain" description="Major facilitator superfamily (MFS) profile" evidence="7">
    <location>
        <begin position="36"/>
        <end position="421"/>
    </location>
</feature>
<evidence type="ECO:0000256" key="4">
    <source>
        <dbReference type="ARBA" id="ARBA00023136"/>
    </source>
</evidence>
<comment type="caution">
    <text evidence="8">The sequence shown here is derived from an EMBL/GenBank/DDBJ whole genome shotgun (WGS) entry which is preliminary data.</text>
</comment>
<proteinExistence type="predicted"/>
<feature type="transmembrane region" description="Helical" evidence="6">
    <location>
        <begin position="392"/>
        <end position="412"/>
    </location>
</feature>
<evidence type="ECO:0000256" key="2">
    <source>
        <dbReference type="ARBA" id="ARBA00022692"/>
    </source>
</evidence>
<feature type="transmembrane region" description="Helical" evidence="6">
    <location>
        <begin position="335"/>
        <end position="356"/>
    </location>
</feature>
<dbReference type="InterPro" id="IPR020846">
    <property type="entry name" value="MFS_dom"/>
</dbReference>
<dbReference type="PANTHER" id="PTHR23514:SF13">
    <property type="entry name" value="INNER MEMBRANE PROTEIN YBJJ"/>
    <property type="match status" value="1"/>
</dbReference>
<organism evidence="8 9">
    <name type="scientific">Streptomyces griseochromogenes</name>
    <dbReference type="NCBI Taxonomy" id="68214"/>
    <lineage>
        <taxon>Bacteria</taxon>
        <taxon>Bacillati</taxon>
        <taxon>Actinomycetota</taxon>
        <taxon>Actinomycetes</taxon>
        <taxon>Kitasatosporales</taxon>
        <taxon>Streptomycetaceae</taxon>
        <taxon>Streptomyces</taxon>
    </lineage>
</organism>
<feature type="transmembrane region" description="Helical" evidence="6">
    <location>
        <begin position="241"/>
        <end position="260"/>
    </location>
</feature>
<keyword evidence="3 6" id="KW-1133">Transmembrane helix</keyword>
<dbReference type="PROSITE" id="PS50850">
    <property type="entry name" value="MFS"/>
    <property type="match status" value="1"/>
</dbReference>
<keyword evidence="4 6" id="KW-0472">Membrane</keyword>
<evidence type="ECO:0000256" key="6">
    <source>
        <dbReference type="SAM" id="Phobius"/>
    </source>
</evidence>
<evidence type="ECO:0000256" key="3">
    <source>
        <dbReference type="ARBA" id="ARBA00022989"/>
    </source>
</evidence>
<protein>
    <submittedName>
        <fullName evidence="8">MFS family permease</fullName>
    </submittedName>
</protein>
<evidence type="ECO:0000313" key="9">
    <source>
        <dbReference type="Proteomes" id="UP001519309"/>
    </source>
</evidence>
<dbReference type="InterPro" id="IPR036259">
    <property type="entry name" value="MFS_trans_sf"/>
</dbReference>
<feature type="transmembrane region" description="Helical" evidence="6">
    <location>
        <begin position="73"/>
        <end position="93"/>
    </location>
</feature>
<dbReference type="InterPro" id="IPR051788">
    <property type="entry name" value="MFS_Transporter"/>
</dbReference>
<keyword evidence="2 6" id="KW-0812">Transmembrane</keyword>
<feature type="transmembrane region" description="Helical" evidence="6">
    <location>
        <begin position="311"/>
        <end position="329"/>
    </location>
</feature>
<dbReference type="SUPFAM" id="SSF103473">
    <property type="entry name" value="MFS general substrate transporter"/>
    <property type="match status" value="1"/>
</dbReference>
<dbReference type="RefSeq" id="WP_079147031.1">
    <property type="nucleotide sequence ID" value="NZ_CP016279.1"/>
</dbReference>
<dbReference type="EMBL" id="JAGGLP010000001">
    <property type="protein sequence ID" value="MBP2047587.1"/>
    <property type="molecule type" value="Genomic_DNA"/>
</dbReference>
<dbReference type="Proteomes" id="UP001519309">
    <property type="component" value="Unassembled WGS sequence"/>
</dbReference>
<feature type="transmembrane region" description="Helical" evidence="6">
    <location>
        <begin position="166"/>
        <end position="188"/>
    </location>
</feature>
<feature type="transmembrane region" description="Helical" evidence="6">
    <location>
        <begin position="194"/>
        <end position="213"/>
    </location>
</feature>
<reference evidence="8 9" key="1">
    <citation type="submission" date="2021-03" db="EMBL/GenBank/DDBJ databases">
        <title>Genomic Encyclopedia of Type Strains, Phase IV (KMG-IV): sequencing the most valuable type-strain genomes for metagenomic binning, comparative biology and taxonomic classification.</title>
        <authorList>
            <person name="Goeker M."/>
        </authorList>
    </citation>
    <scope>NUCLEOTIDE SEQUENCE [LARGE SCALE GENOMIC DNA]</scope>
    <source>
        <strain evidence="8 9">DSM 40499</strain>
    </source>
</reference>
<evidence type="ECO:0000313" key="8">
    <source>
        <dbReference type="EMBL" id="MBP2047587.1"/>
    </source>
</evidence>
<sequence length="444" mass="45205">MPNSPVEGSERAPALSHLRVTLDSGRRRPATGGLPVARLRWAISLFFALDGFVFAGWVVRIPAVKERIDASPGMLGLSLLGVSVGSVTAMLPAGRLCRRYGNHPVTVVTAALLSLSAALPPFAHDAVQLGLALVLFGAAYGGLNVAFNAAAVDLAEAIGRPILPSFHAAFSAGGLAGAGLGGLLAPHLGPRPHLFLLTVIGLLVTACAGRVLLRAPVPRRPGSLSRDHPEGVRTRGTDSAAGLRPLIAVYGLITLCTAYGEGALADWGALHLSDDLRTGPGVAAAGYAVFALTMTVSRASGTRLLERLGDTTVLVAGGLLAAVGMLTGALAPQTWLVFLGYALTGTGLANVFPVAVGNAGASGGSQGVAVASALGYTGILLGPPSIGFLSEAFGLPTAMTTIAVLAALAALLGRLAHRAHDSPRNPPPPTDRTPRHHLMRGQHP</sequence>
<dbReference type="Pfam" id="PF07690">
    <property type="entry name" value="MFS_1"/>
    <property type="match status" value="2"/>
</dbReference>
<dbReference type="Gene3D" id="1.20.1250.20">
    <property type="entry name" value="MFS general substrate transporter like domains"/>
    <property type="match status" value="2"/>
</dbReference>
<evidence type="ECO:0000256" key="5">
    <source>
        <dbReference type="SAM" id="MobiDB-lite"/>
    </source>
</evidence>
<dbReference type="PANTHER" id="PTHR23514">
    <property type="entry name" value="BYPASS OF STOP CODON PROTEIN 6"/>
    <property type="match status" value="1"/>
</dbReference>
<evidence type="ECO:0000256" key="1">
    <source>
        <dbReference type="ARBA" id="ARBA00004651"/>
    </source>
</evidence>
<feature type="transmembrane region" description="Helical" evidence="6">
    <location>
        <begin position="129"/>
        <end position="154"/>
    </location>
</feature>
<dbReference type="InterPro" id="IPR011701">
    <property type="entry name" value="MFS"/>
</dbReference>
<feature type="transmembrane region" description="Helical" evidence="6">
    <location>
        <begin position="41"/>
        <end position="61"/>
    </location>
</feature>
<accession>A0ABS4LJN1</accession>
<feature type="compositionally biased region" description="Basic residues" evidence="5">
    <location>
        <begin position="434"/>
        <end position="444"/>
    </location>
</feature>